<proteinExistence type="predicted"/>
<dbReference type="Proteomes" id="UP000800235">
    <property type="component" value="Unassembled WGS sequence"/>
</dbReference>
<dbReference type="OrthoDB" id="3510794at2759"/>
<evidence type="ECO:0000313" key="2">
    <source>
        <dbReference type="Proteomes" id="UP000800235"/>
    </source>
</evidence>
<reference evidence="1" key="1">
    <citation type="journal article" date="2020" name="Stud. Mycol.">
        <title>101 Dothideomycetes genomes: a test case for predicting lifestyles and emergence of pathogens.</title>
        <authorList>
            <person name="Haridas S."/>
            <person name="Albert R."/>
            <person name="Binder M."/>
            <person name="Bloem J."/>
            <person name="Labutti K."/>
            <person name="Salamov A."/>
            <person name="Andreopoulos B."/>
            <person name="Baker S."/>
            <person name="Barry K."/>
            <person name="Bills G."/>
            <person name="Bluhm B."/>
            <person name="Cannon C."/>
            <person name="Castanera R."/>
            <person name="Culley D."/>
            <person name="Daum C."/>
            <person name="Ezra D."/>
            <person name="Gonzalez J."/>
            <person name="Henrissat B."/>
            <person name="Kuo A."/>
            <person name="Liang C."/>
            <person name="Lipzen A."/>
            <person name="Lutzoni F."/>
            <person name="Magnuson J."/>
            <person name="Mondo S."/>
            <person name="Nolan M."/>
            <person name="Ohm R."/>
            <person name="Pangilinan J."/>
            <person name="Park H.-J."/>
            <person name="Ramirez L."/>
            <person name="Alfaro M."/>
            <person name="Sun H."/>
            <person name="Tritt A."/>
            <person name="Yoshinaga Y."/>
            <person name="Zwiers L.-H."/>
            <person name="Turgeon B."/>
            <person name="Goodwin S."/>
            <person name="Spatafora J."/>
            <person name="Crous P."/>
            <person name="Grigoriev I."/>
        </authorList>
    </citation>
    <scope>NUCLEOTIDE SEQUENCE</scope>
    <source>
        <strain evidence="1">CBS 130266</strain>
    </source>
</reference>
<comment type="caution">
    <text evidence="1">The sequence shown here is derived from an EMBL/GenBank/DDBJ whole genome shotgun (WGS) entry which is preliminary data.</text>
</comment>
<evidence type="ECO:0000313" key="1">
    <source>
        <dbReference type="EMBL" id="KAF2428339.1"/>
    </source>
</evidence>
<evidence type="ECO:0008006" key="3">
    <source>
        <dbReference type="Google" id="ProtNLM"/>
    </source>
</evidence>
<name>A0A9P4NN53_9PEZI</name>
<dbReference type="AlphaFoldDB" id="A0A9P4NN53"/>
<organism evidence="1 2">
    <name type="scientific">Tothia fuscella</name>
    <dbReference type="NCBI Taxonomy" id="1048955"/>
    <lineage>
        <taxon>Eukaryota</taxon>
        <taxon>Fungi</taxon>
        <taxon>Dikarya</taxon>
        <taxon>Ascomycota</taxon>
        <taxon>Pezizomycotina</taxon>
        <taxon>Dothideomycetes</taxon>
        <taxon>Pleosporomycetidae</taxon>
        <taxon>Venturiales</taxon>
        <taxon>Cylindrosympodiaceae</taxon>
        <taxon>Tothia</taxon>
    </lineage>
</organism>
<gene>
    <name evidence="1" type="ORF">EJ08DRAFT_735719</name>
</gene>
<dbReference type="EMBL" id="MU007055">
    <property type="protein sequence ID" value="KAF2428339.1"/>
    <property type="molecule type" value="Genomic_DNA"/>
</dbReference>
<protein>
    <recommendedName>
        <fullName evidence="3">F-box domain-containing protein</fullName>
    </recommendedName>
</protein>
<keyword evidence="2" id="KW-1185">Reference proteome</keyword>
<sequence length="252" mass="28292">MEHTTTTNVVKTNQARTPLTTTPYTTSHASMTPITTSYTRKPHIFRFMLLPTELRDVIYHSALDYNDINKLTSAIPKNQGKTTTANPINKWKKQHHSPLPQYLLNKSSVSSTITPFRRSLTTPTVLLLNKQITSEALSILHKKPLSIFLPHSPPGWGVLPYQHDLGKYISGGTLRSLGVFEVVVEIAPGTRECLSYVSYVGGVVQRIRTLLEVGAHVEVEEVQQGRVTEYVLDVTARGYGRLEETSLKRKRE</sequence>
<accession>A0A9P4NN53</accession>